<organism evidence="1 2">
    <name type="scientific">Pipistrellus kuhlii</name>
    <name type="common">Kuhl's pipistrelle</name>
    <dbReference type="NCBI Taxonomy" id="59472"/>
    <lineage>
        <taxon>Eukaryota</taxon>
        <taxon>Metazoa</taxon>
        <taxon>Chordata</taxon>
        <taxon>Craniata</taxon>
        <taxon>Vertebrata</taxon>
        <taxon>Euteleostomi</taxon>
        <taxon>Mammalia</taxon>
        <taxon>Eutheria</taxon>
        <taxon>Laurasiatheria</taxon>
        <taxon>Chiroptera</taxon>
        <taxon>Yangochiroptera</taxon>
        <taxon>Vespertilionidae</taxon>
        <taxon>Pipistrellus</taxon>
    </lineage>
</organism>
<comment type="caution">
    <text evidence="1">The sequence shown here is derived from an EMBL/GenBank/DDBJ whole genome shotgun (WGS) entry which is preliminary data.</text>
</comment>
<dbReference type="Proteomes" id="UP000558488">
    <property type="component" value="Unassembled WGS sequence"/>
</dbReference>
<dbReference type="EMBL" id="JACAGB010000012">
    <property type="protein sequence ID" value="KAF6331853.1"/>
    <property type="molecule type" value="Genomic_DNA"/>
</dbReference>
<reference evidence="1 2" key="1">
    <citation type="journal article" date="2020" name="Nature">
        <title>Six reference-quality genomes reveal evolution of bat adaptations.</title>
        <authorList>
            <person name="Jebb D."/>
            <person name="Huang Z."/>
            <person name="Pippel M."/>
            <person name="Hughes G.M."/>
            <person name="Lavrichenko K."/>
            <person name="Devanna P."/>
            <person name="Winkler S."/>
            <person name="Jermiin L.S."/>
            <person name="Skirmuntt E.C."/>
            <person name="Katzourakis A."/>
            <person name="Burkitt-Gray L."/>
            <person name="Ray D.A."/>
            <person name="Sullivan K.A.M."/>
            <person name="Roscito J.G."/>
            <person name="Kirilenko B.M."/>
            <person name="Davalos L.M."/>
            <person name="Corthals A.P."/>
            <person name="Power M.L."/>
            <person name="Jones G."/>
            <person name="Ransome R.D."/>
            <person name="Dechmann D.K.N."/>
            <person name="Locatelli A.G."/>
            <person name="Puechmaille S.J."/>
            <person name="Fedrigo O."/>
            <person name="Jarvis E.D."/>
            <person name="Hiller M."/>
            <person name="Vernes S.C."/>
            <person name="Myers E.W."/>
            <person name="Teeling E.C."/>
        </authorList>
    </citation>
    <scope>NUCLEOTIDE SEQUENCE [LARGE SCALE GENOMIC DNA]</scope>
    <source>
        <strain evidence="1">MPipKuh1</strain>
        <tissue evidence="1">Flight muscle</tissue>
    </source>
</reference>
<dbReference type="AlphaFoldDB" id="A0A7J7W3I7"/>
<name>A0A7J7W3I7_PIPKU</name>
<protein>
    <submittedName>
        <fullName evidence="1">Uncharacterized protein</fullName>
    </submittedName>
</protein>
<keyword evidence="2" id="KW-1185">Reference proteome</keyword>
<evidence type="ECO:0000313" key="1">
    <source>
        <dbReference type="EMBL" id="KAF6331853.1"/>
    </source>
</evidence>
<evidence type="ECO:0000313" key="2">
    <source>
        <dbReference type="Proteomes" id="UP000558488"/>
    </source>
</evidence>
<proteinExistence type="predicted"/>
<sequence length="197" mass="21004">MSCGEGVLPWFLRARGAQQWAIVTQQISSKGSSLSEPWWGPAWKRGSTHVLEEGVEKPRLAVTVVGGLALGPDDRVWEPDLGRRNGYVCGLVWALWALKVRSLSLLPLAFSHQLTRAPVTRGGRGRLGVGALHLSSWELAAPGCSTGRAAALPQLAALFSHSLSLLQLRLPGNGLRGGSVEDWRAHSLALGYGVCGA</sequence>
<accession>A0A7J7W3I7</accession>
<gene>
    <name evidence="1" type="ORF">mPipKuh1_008161</name>
</gene>